<dbReference type="STRING" id="1037660.A0A066VH86"/>
<dbReference type="GeneID" id="25265324"/>
<evidence type="ECO:0000256" key="1">
    <source>
        <dbReference type="SAM" id="MobiDB-lite"/>
    </source>
</evidence>
<name>A0A066VH86_TILAU</name>
<dbReference type="AlphaFoldDB" id="A0A066VH86"/>
<dbReference type="InterPro" id="IPR050704">
    <property type="entry name" value="Peptidase_C85-like"/>
</dbReference>
<reference evidence="3 4" key="1">
    <citation type="submission" date="2014-05" db="EMBL/GenBank/DDBJ databases">
        <title>Draft genome sequence of a rare smut relative, Tilletiaria anomala UBC 951.</title>
        <authorList>
            <consortium name="DOE Joint Genome Institute"/>
            <person name="Toome M."/>
            <person name="Kuo A."/>
            <person name="Henrissat B."/>
            <person name="Lipzen A."/>
            <person name="Tritt A."/>
            <person name="Yoshinaga Y."/>
            <person name="Zane M."/>
            <person name="Barry K."/>
            <person name="Grigoriev I.V."/>
            <person name="Spatafora J.W."/>
            <person name="Aimea M.C."/>
        </authorList>
    </citation>
    <scope>NUCLEOTIDE SEQUENCE [LARGE SCALE GENOMIC DNA]</scope>
    <source>
        <strain evidence="3 4">UBC 951</strain>
    </source>
</reference>
<feature type="compositionally biased region" description="Polar residues" evidence="1">
    <location>
        <begin position="415"/>
        <end position="434"/>
    </location>
</feature>
<dbReference type="EMBL" id="JMSN01000128">
    <property type="protein sequence ID" value="KDN37920.1"/>
    <property type="molecule type" value="Genomic_DNA"/>
</dbReference>
<dbReference type="InterPro" id="IPR003323">
    <property type="entry name" value="OTU_dom"/>
</dbReference>
<dbReference type="PANTHER" id="PTHR12419">
    <property type="entry name" value="OTU DOMAIN CONTAINING PROTEIN"/>
    <property type="match status" value="1"/>
</dbReference>
<protein>
    <submittedName>
        <fullName evidence="3">Cysteine proteinase</fullName>
    </submittedName>
</protein>
<dbReference type="InterPro" id="IPR038765">
    <property type="entry name" value="Papain-like_cys_pep_sf"/>
</dbReference>
<dbReference type="GO" id="GO:0016579">
    <property type="term" value="P:protein deubiquitination"/>
    <property type="evidence" value="ECO:0007669"/>
    <property type="project" value="TreeGrafter"/>
</dbReference>
<evidence type="ECO:0000313" key="4">
    <source>
        <dbReference type="Proteomes" id="UP000027361"/>
    </source>
</evidence>
<feature type="region of interest" description="Disordered" evidence="1">
    <location>
        <begin position="400"/>
        <end position="488"/>
    </location>
</feature>
<accession>A0A066VH86</accession>
<sequence>MTRSKKSKQLTNGLEDPAQVERDLNAQLKVMGLYAADTVGDGNCLFRALSDQMYGYPELHLEIRQQICDFLAARPDRFAGFVDGSFDQYIKNMRECGTYGGHLELSAFAQLKLKHIKVVQPGLVYVVSGVDESSEMVRAREEKENERRTAQEALLPGSEGPPPSEREKRRLRREAKMKKSASTIKDATIIAGNGDSYGVQTSAEPPNEAVAAADTSSDAGPSTLAAPRAPVEAFGPLYIAYHNWEHYSSIRNLDGPHCGLPRIKERHIDGASLSPDKGKGRANDSEVVSDFDDDDVATDAEALILQSCPGHLLSEVRALLKSHNNDFDSVVEILIAKDAEEEQELDESSPMALKDRSSTGTPALGGAASVSDPVPSQDPPPPTGRAEQLRADHLRDWRAATPSSVDTTVTHSSTEFGSVSTHATTDESGAGTSSDDSRKLRSAKRAASSDAMTASSFRENKRRSNSPHSPRAAIAGGEEAEEGGADRSWLPEERNMFAEVSNDASAIEGIQLASAVAQGKGAHSHEQLSSVLAPALSQADQLRRNGVQTKREKRDDARSRKREREVAKALQRKAQAQGKHSATATATIAGTGTPAISNKAAVEMRGFRELHI</sequence>
<feature type="compositionally biased region" description="Low complexity" evidence="1">
    <location>
        <begin position="401"/>
        <end position="414"/>
    </location>
</feature>
<comment type="caution">
    <text evidence="3">The sequence shown here is derived from an EMBL/GenBank/DDBJ whole genome shotgun (WGS) entry which is preliminary data.</text>
</comment>
<dbReference type="PANTHER" id="PTHR12419:SF7">
    <property type="entry name" value="OTU DOMAIN-CONTAINING PROTEIN 3"/>
    <property type="match status" value="1"/>
</dbReference>
<feature type="region of interest" description="Disordered" evidence="1">
    <location>
        <begin position="135"/>
        <end position="224"/>
    </location>
</feature>
<feature type="domain" description="OTU" evidence="2">
    <location>
        <begin position="33"/>
        <end position="253"/>
    </location>
</feature>
<feature type="compositionally biased region" description="Basic residues" evidence="1">
    <location>
        <begin position="169"/>
        <end position="179"/>
    </location>
</feature>
<dbReference type="HOGENOM" id="CLU_016707_0_0_1"/>
<gene>
    <name evidence="3" type="ORF">K437DRAFT_259603</name>
</gene>
<feature type="region of interest" description="Disordered" evidence="1">
    <location>
        <begin position="526"/>
        <end position="590"/>
    </location>
</feature>
<feature type="compositionally biased region" description="Basic and acidic residues" evidence="1">
    <location>
        <begin position="549"/>
        <end position="567"/>
    </location>
</feature>
<proteinExistence type="predicted"/>
<keyword evidence="4" id="KW-1185">Reference proteome</keyword>
<dbReference type="Pfam" id="PF02338">
    <property type="entry name" value="OTU"/>
    <property type="match status" value="1"/>
</dbReference>
<feature type="compositionally biased region" description="Basic and acidic residues" evidence="1">
    <location>
        <begin position="135"/>
        <end position="150"/>
    </location>
</feature>
<feature type="region of interest" description="Disordered" evidence="1">
    <location>
        <begin position="341"/>
        <end position="387"/>
    </location>
</feature>
<organism evidence="3 4">
    <name type="scientific">Tilletiaria anomala (strain ATCC 24038 / CBS 436.72 / UBC 951)</name>
    <dbReference type="NCBI Taxonomy" id="1037660"/>
    <lineage>
        <taxon>Eukaryota</taxon>
        <taxon>Fungi</taxon>
        <taxon>Dikarya</taxon>
        <taxon>Basidiomycota</taxon>
        <taxon>Ustilaginomycotina</taxon>
        <taxon>Exobasidiomycetes</taxon>
        <taxon>Georgefischeriales</taxon>
        <taxon>Tilletiariaceae</taxon>
        <taxon>Tilletiaria</taxon>
    </lineage>
</organism>
<dbReference type="PROSITE" id="PS50802">
    <property type="entry name" value="OTU"/>
    <property type="match status" value="1"/>
</dbReference>
<evidence type="ECO:0000313" key="3">
    <source>
        <dbReference type="EMBL" id="KDN37920.1"/>
    </source>
</evidence>
<dbReference type="SUPFAM" id="SSF54001">
    <property type="entry name" value="Cysteine proteinases"/>
    <property type="match status" value="1"/>
</dbReference>
<dbReference type="Gene3D" id="3.90.70.80">
    <property type="match status" value="1"/>
</dbReference>
<dbReference type="RefSeq" id="XP_013240527.1">
    <property type="nucleotide sequence ID" value="XM_013385073.1"/>
</dbReference>
<evidence type="ECO:0000259" key="2">
    <source>
        <dbReference type="PROSITE" id="PS50802"/>
    </source>
</evidence>
<dbReference type="Proteomes" id="UP000027361">
    <property type="component" value="Unassembled WGS sequence"/>
</dbReference>
<dbReference type="OMA" id="YIAYHNW"/>
<dbReference type="OrthoDB" id="415023at2759"/>
<dbReference type="GO" id="GO:0004843">
    <property type="term" value="F:cysteine-type deubiquitinase activity"/>
    <property type="evidence" value="ECO:0007669"/>
    <property type="project" value="TreeGrafter"/>
</dbReference>
<dbReference type="CDD" id="cd22756">
    <property type="entry name" value="OTU_OTUD3-like"/>
    <property type="match status" value="1"/>
</dbReference>
<dbReference type="InParanoid" id="A0A066VH86"/>